<keyword evidence="3" id="KW-1185">Reference proteome</keyword>
<accession>A0ABR0U797</accession>
<evidence type="ECO:0000259" key="1">
    <source>
        <dbReference type="Pfam" id="PF09348"/>
    </source>
</evidence>
<dbReference type="EMBL" id="JABTTQ020003359">
    <property type="protein sequence ID" value="KAK6118061.1"/>
    <property type="molecule type" value="Genomic_DNA"/>
</dbReference>
<organism evidence="2 3">
    <name type="scientific">Rehmannia glutinosa</name>
    <name type="common">Chinese foxglove</name>
    <dbReference type="NCBI Taxonomy" id="99300"/>
    <lineage>
        <taxon>Eukaryota</taxon>
        <taxon>Viridiplantae</taxon>
        <taxon>Streptophyta</taxon>
        <taxon>Embryophyta</taxon>
        <taxon>Tracheophyta</taxon>
        <taxon>Spermatophyta</taxon>
        <taxon>Magnoliopsida</taxon>
        <taxon>eudicotyledons</taxon>
        <taxon>Gunneridae</taxon>
        <taxon>Pentapetalae</taxon>
        <taxon>asterids</taxon>
        <taxon>lamiids</taxon>
        <taxon>Lamiales</taxon>
        <taxon>Orobanchaceae</taxon>
        <taxon>Rehmannieae</taxon>
        <taxon>Rehmannia</taxon>
    </lineage>
</organism>
<comment type="caution">
    <text evidence="2">The sequence shown here is derived from an EMBL/GenBank/DDBJ whole genome shotgun (WGS) entry which is preliminary data.</text>
</comment>
<dbReference type="Pfam" id="PF09348">
    <property type="entry name" value="DUF1990"/>
    <property type="match status" value="1"/>
</dbReference>
<evidence type="ECO:0000313" key="3">
    <source>
        <dbReference type="Proteomes" id="UP001318860"/>
    </source>
</evidence>
<name>A0ABR0U797_REHGL</name>
<dbReference type="Proteomes" id="UP001318860">
    <property type="component" value="Unassembled WGS sequence"/>
</dbReference>
<dbReference type="PANTHER" id="PTHR34202">
    <property type="entry name" value="UPF0548 PROTEIN"/>
    <property type="match status" value="1"/>
</dbReference>
<sequence length="174" mass="19675">MLISMLFFWLAYALYDRSFDTAINRAGVFNYDSKYKGATAKPASILKKDRELSDAGFLVNHARILVGSGLETFEKGKSALQNWRNSNNALASFRFGSGTLQGHLLQAGEERFSITMDEKEDVWYEILSFSKPDNFLSLIGYPYVLLRQKHFARDSTLLMKKLLSAKLDDVSNAP</sequence>
<dbReference type="InterPro" id="IPR018960">
    <property type="entry name" value="DUF1990"/>
</dbReference>
<evidence type="ECO:0000313" key="2">
    <source>
        <dbReference type="EMBL" id="KAK6118061.1"/>
    </source>
</evidence>
<feature type="domain" description="DUF1990" evidence="1">
    <location>
        <begin position="93"/>
        <end position="155"/>
    </location>
</feature>
<protein>
    <recommendedName>
        <fullName evidence="1">DUF1990 domain-containing protein</fullName>
    </recommendedName>
</protein>
<proteinExistence type="predicted"/>
<gene>
    <name evidence="2" type="ORF">DH2020_048193</name>
</gene>
<dbReference type="PANTHER" id="PTHR34202:SF1">
    <property type="entry name" value="UPF0548 PROTEIN"/>
    <property type="match status" value="1"/>
</dbReference>
<reference evidence="2 3" key="1">
    <citation type="journal article" date="2021" name="Comput. Struct. Biotechnol. J.">
        <title>De novo genome assembly of the potent medicinal plant Rehmannia glutinosa using nanopore technology.</title>
        <authorList>
            <person name="Ma L."/>
            <person name="Dong C."/>
            <person name="Song C."/>
            <person name="Wang X."/>
            <person name="Zheng X."/>
            <person name="Niu Y."/>
            <person name="Chen S."/>
            <person name="Feng W."/>
        </authorList>
    </citation>
    <scope>NUCLEOTIDE SEQUENCE [LARGE SCALE GENOMIC DNA]</scope>
    <source>
        <strain evidence="2">DH-2019</strain>
    </source>
</reference>